<gene>
    <name evidence="2" type="ORF">CXF42_05515</name>
</gene>
<proteinExistence type="predicted"/>
<name>A0A3R8R587_9CORY</name>
<keyword evidence="3" id="KW-1185">Reference proteome</keyword>
<organism evidence="2 3">
    <name type="scientific">Corynebacterium bovis</name>
    <dbReference type="NCBI Taxonomy" id="36808"/>
    <lineage>
        <taxon>Bacteria</taxon>
        <taxon>Bacillati</taxon>
        <taxon>Actinomycetota</taxon>
        <taxon>Actinomycetes</taxon>
        <taxon>Mycobacteriales</taxon>
        <taxon>Corynebacteriaceae</taxon>
        <taxon>Corynebacterium</taxon>
    </lineage>
</organism>
<protein>
    <submittedName>
        <fullName evidence="2">Uncharacterized protein</fullName>
    </submittedName>
</protein>
<dbReference type="AlphaFoldDB" id="A0A3R8R587"/>
<evidence type="ECO:0000313" key="2">
    <source>
        <dbReference type="EMBL" id="RRQ04005.1"/>
    </source>
</evidence>
<feature type="region of interest" description="Disordered" evidence="1">
    <location>
        <begin position="1"/>
        <end position="26"/>
    </location>
</feature>
<feature type="region of interest" description="Disordered" evidence="1">
    <location>
        <begin position="83"/>
        <end position="127"/>
    </location>
</feature>
<feature type="compositionally biased region" description="Low complexity" evidence="1">
    <location>
        <begin position="113"/>
        <end position="127"/>
    </location>
</feature>
<comment type="caution">
    <text evidence="2">The sequence shown here is derived from an EMBL/GenBank/DDBJ whole genome shotgun (WGS) entry which is preliminary data.</text>
</comment>
<reference evidence="2 3" key="1">
    <citation type="submission" date="2018-01" db="EMBL/GenBank/DDBJ databases">
        <title>Twenty Corynebacterium bovis Genomes.</title>
        <authorList>
            <person name="Gulvik C.A."/>
        </authorList>
    </citation>
    <scope>NUCLEOTIDE SEQUENCE [LARGE SCALE GENOMIC DNA]</scope>
    <source>
        <strain evidence="2 3">16-2004</strain>
    </source>
</reference>
<evidence type="ECO:0000256" key="1">
    <source>
        <dbReference type="SAM" id="MobiDB-lite"/>
    </source>
</evidence>
<accession>A0A3R8R587</accession>
<feature type="compositionally biased region" description="Low complexity" evidence="1">
    <location>
        <begin position="15"/>
        <end position="26"/>
    </location>
</feature>
<dbReference type="EMBL" id="PQNQ01000012">
    <property type="protein sequence ID" value="RRQ04005.1"/>
    <property type="molecule type" value="Genomic_DNA"/>
</dbReference>
<sequence>METSPVETTPALVDTTPEPAETTMAEPVVTQPVFTDPGYGQDQPVVTSPVVVDPQPVETTGDTDAAPVVEQPVGVVVDVPVEAGPAEGVPGGDPVAEAPATDGPATGDPVDQAPASAPAGEYPEAAAPADTPVVSPVLGTGEVTAAGPSGRVAASWVTVPYRTVVTTTATTARGGRATLPEVTVGTWHDGGVDYAVDGAEGFVAAPQVVRPVVDAAVAAGERLSGVVPRRGDYRVGDQQAGVSVAWDNQPGTASI</sequence>
<dbReference type="Proteomes" id="UP000278422">
    <property type="component" value="Unassembled WGS sequence"/>
</dbReference>
<evidence type="ECO:0000313" key="3">
    <source>
        <dbReference type="Proteomes" id="UP000278422"/>
    </source>
</evidence>